<feature type="signal peptide" evidence="1">
    <location>
        <begin position="1"/>
        <end position="23"/>
    </location>
</feature>
<proteinExistence type="predicted"/>
<gene>
    <name evidence="3" type="ORF">SFSGTM_15940</name>
</gene>
<feature type="domain" description="SH3b" evidence="2">
    <location>
        <begin position="39"/>
        <end position="76"/>
    </location>
</feature>
<keyword evidence="4" id="KW-1185">Reference proteome</keyword>
<dbReference type="Gene3D" id="2.30.30.40">
    <property type="entry name" value="SH3 Domains"/>
    <property type="match status" value="1"/>
</dbReference>
<sequence>MIYRRELSALLLSISIFSSAAIAATPGVLIKSETIYALPSSTAKPITKLSKGSTVNVLTKQGGWLQIGVGASKGWVRMLSVRTSGAVVSNSGADLAGIAQMATGKRQPGQIVATAGVRGLSEEDLKSAHYSAQGMSELASYQVSTNTAKSFAKQGKLIKQSIAYLPAPVDSQ</sequence>
<dbReference type="Proteomes" id="UP000463939">
    <property type="component" value="Chromosome"/>
</dbReference>
<reference evidence="4" key="1">
    <citation type="submission" date="2019-11" db="EMBL/GenBank/DDBJ databases">
        <title>Isolation and characterization of a novel species in the genus Sulfuriferula.</title>
        <authorList>
            <person name="Mochizuki J."/>
            <person name="Kojima H."/>
            <person name="Fukui M."/>
        </authorList>
    </citation>
    <scope>NUCLEOTIDE SEQUENCE [LARGE SCALE GENOMIC DNA]</scope>
    <source>
        <strain evidence="4">SGTM</strain>
    </source>
</reference>
<evidence type="ECO:0000313" key="4">
    <source>
        <dbReference type="Proteomes" id="UP000463939"/>
    </source>
</evidence>
<protein>
    <recommendedName>
        <fullName evidence="2">SH3b domain-containing protein</fullName>
    </recommendedName>
</protein>
<accession>A0A809RGW9</accession>
<dbReference type="AlphaFoldDB" id="A0A809RGW9"/>
<evidence type="ECO:0000259" key="2">
    <source>
        <dbReference type="Pfam" id="PF08239"/>
    </source>
</evidence>
<evidence type="ECO:0000256" key="1">
    <source>
        <dbReference type="SAM" id="SignalP"/>
    </source>
</evidence>
<dbReference type="EMBL" id="AP021881">
    <property type="protein sequence ID" value="BBP00886.1"/>
    <property type="molecule type" value="Genomic_DNA"/>
</dbReference>
<dbReference type="KEGG" id="sniv:SFSGTM_15940"/>
<feature type="chain" id="PRO_5032794365" description="SH3b domain-containing protein" evidence="1">
    <location>
        <begin position="24"/>
        <end position="172"/>
    </location>
</feature>
<evidence type="ECO:0000313" key="3">
    <source>
        <dbReference type="EMBL" id="BBP00886.1"/>
    </source>
</evidence>
<dbReference type="RefSeq" id="WP_162084735.1">
    <property type="nucleotide sequence ID" value="NZ_AP021881.1"/>
</dbReference>
<organism evidence="3 4">
    <name type="scientific">Sulfuriferula nivalis</name>
    <dbReference type="NCBI Taxonomy" id="2675298"/>
    <lineage>
        <taxon>Bacteria</taxon>
        <taxon>Pseudomonadati</taxon>
        <taxon>Pseudomonadota</taxon>
        <taxon>Betaproteobacteria</taxon>
        <taxon>Nitrosomonadales</taxon>
        <taxon>Sulfuricellaceae</taxon>
        <taxon>Sulfuriferula</taxon>
    </lineage>
</organism>
<dbReference type="Pfam" id="PF08239">
    <property type="entry name" value="SH3_3"/>
    <property type="match status" value="1"/>
</dbReference>
<name>A0A809RGW9_9PROT</name>
<dbReference type="InterPro" id="IPR003646">
    <property type="entry name" value="SH3-like_bac-type"/>
</dbReference>
<keyword evidence="1" id="KW-0732">Signal</keyword>